<protein>
    <submittedName>
        <fullName evidence="2">Uncharacterized protein</fullName>
    </submittedName>
</protein>
<keyword evidence="3" id="KW-1185">Reference proteome</keyword>
<gene>
    <name evidence="2" type="ORF">IEQ34_006762</name>
</gene>
<dbReference type="Proteomes" id="UP000775213">
    <property type="component" value="Unassembled WGS sequence"/>
</dbReference>
<organism evidence="2 3">
    <name type="scientific">Dendrobium chrysotoxum</name>
    <name type="common">Orchid</name>
    <dbReference type="NCBI Taxonomy" id="161865"/>
    <lineage>
        <taxon>Eukaryota</taxon>
        <taxon>Viridiplantae</taxon>
        <taxon>Streptophyta</taxon>
        <taxon>Embryophyta</taxon>
        <taxon>Tracheophyta</taxon>
        <taxon>Spermatophyta</taxon>
        <taxon>Magnoliopsida</taxon>
        <taxon>Liliopsida</taxon>
        <taxon>Asparagales</taxon>
        <taxon>Orchidaceae</taxon>
        <taxon>Epidendroideae</taxon>
        <taxon>Malaxideae</taxon>
        <taxon>Dendrobiinae</taxon>
        <taxon>Dendrobium</taxon>
    </lineage>
</organism>
<evidence type="ECO:0000256" key="1">
    <source>
        <dbReference type="SAM" id="MobiDB-lite"/>
    </source>
</evidence>
<feature type="region of interest" description="Disordered" evidence="1">
    <location>
        <begin position="33"/>
        <end position="60"/>
    </location>
</feature>
<evidence type="ECO:0000313" key="2">
    <source>
        <dbReference type="EMBL" id="KAH0463976.1"/>
    </source>
</evidence>
<proteinExistence type="predicted"/>
<sequence length="60" mass="6754">MWGIIELLLRQQGLTKEDVKDVLLEYHDNIGTHQSKASSTHQSKVKGQSKCESDVGGWSR</sequence>
<accession>A0AAV7H4G4</accession>
<feature type="compositionally biased region" description="Polar residues" evidence="1">
    <location>
        <begin position="33"/>
        <end position="46"/>
    </location>
</feature>
<evidence type="ECO:0000313" key="3">
    <source>
        <dbReference type="Proteomes" id="UP000775213"/>
    </source>
</evidence>
<name>A0AAV7H4G4_DENCH</name>
<dbReference type="AlphaFoldDB" id="A0AAV7H4G4"/>
<comment type="caution">
    <text evidence="2">The sequence shown here is derived from an EMBL/GenBank/DDBJ whole genome shotgun (WGS) entry which is preliminary data.</text>
</comment>
<dbReference type="EMBL" id="JAGFBR010000007">
    <property type="protein sequence ID" value="KAH0463976.1"/>
    <property type="molecule type" value="Genomic_DNA"/>
</dbReference>
<reference evidence="2 3" key="1">
    <citation type="journal article" date="2021" name="Hortic Res">
        <title>Chromosome-scale assembly of the Dendrobium chrysotoxum genome enhances the understanding of orchid evolution.</title>
        <authorList>
            <person name="Zhang Y."/>
            <person name="Zhang G.Q."/>
            <person name="Zhang D."/>
            <person name="Liu X.D."/>
            <person name="Xu X.Y."/>
            <person name="Sun W.H."/>
            <person name="Yu X."/>
            <person name="Zhu X."/>
            <person name="Wang Z.W."/>
            <person name="Zhao X."/>
            <person name="Zhong W.Y."/>
            <person name="Chen H."/>
            <person name="Yin W.L."/>
            <person name="Huang T."/>
            <person name="Niu S.C."/>
            <person name="Liu Z.J."/>
        </authorList>
    </citation>
    <scope>NUCLEOTIDE SEQUENCE [LARGE SCALE GENOMIC DNA]</scope>
    <source>
        <strain evidence="2">Lindl</strain>
    </source>
</reference>